<evidence type="ECO:0000313" key="2">
    <source>
        <dbReference type="Proteomes" id="UP000011080"/>
    </source>
</evidence>
<dbReference type="Proteomes" id="UP000011080">
    <property type="component" value="Unassembled WGS sequence"/>
</dbReference>
<feature type="non-terminal residue" evidence="1">
    <location>
        <position position="1"/>
    </location>
</feature>
<evidence type="ECO:0000313" key="1">
    <source>
        <dbReference type="EMBL" id="ELR61150.1"/>
    </source>
</evidence>
<gene>
    <name evidence="1" type="ORF">M91_16515</name>
</gene>
<dbReference type="EMBL" id="JH880481">
    <property type="protein sequence ID" value="ELR61150.1"/>
    <property type="molecule type" value="Genomic_DNA"/>
</dbReference>
<organism evidence="1 2">
    <name type="scientific">Bos mutus</name>
    <name type="common">wild yak</name>
    <dbReference type="NCBI Taxonomy" id="72004"/>
    <lineage>
        <taxon>Eukaryota</taxon>
        <taxon>Metazoa</taxon>
        <taxon>Chordata</taxon>
        <taxon>Craniata</taxon>
        <taxon>Vertebrata</taxon>
        <taxon>Euteleostomi</taxon>
        <taxon>Mammalia</taxon>
        <taxon>Eutheria</taxon>
        <taxon>Laurasiatheria</taxon>
        <taxon>Artiodactyla</taxon>
        <taxon>Ruminantia</taxon>
        <taxon>Pecora</taxon>
        <taxon>Bovidae</taxon>
        <taxon>Bovinae</taxon>
        <taxon>Bos</taxon>
    </lineage>
</organism>
<proteinExistence type="predicted"/>
<name>L8IWZ9_9CETA</name>
<sequence>LSLRSSLNPFIISTTFTASSPGVDSISRSCPLCSSLRSNSSSFRFHHEMQQFSPIFRLHF</sequence>
<dbReference type="AlphaFoldDB" id="L8IWZ9"/>
<reference evidence="1 2" key="1">
    <citation type="journal article" date="2012" name="Nat. Genet.">
        <title>The yak genome and adaptation to life at high altitude.</title>
        <authorList>
            <person name="Qiu Q."/>
            <person name="Zhang G."/>
            <person name="Ma T."/>
            <person name="Qian W."/>
            <person name="Wang J."/>
            <person name="Ye Z."/>
            <person name="Cao C."/>
            <person name="Hu Q."/>
            <person name="Kim J."/>
            <person name="Larkin D.M."/>
            <person name="Auvil L."/>
            <person name="Capitanu B."/>
            <person name="Ma J."/>
            <person name="Lewin H.A."/>
            <person name="Qian X."/>
            <person name="Lang Y."/>
            <person name="Zhou R."/>
            <person name="Wang L."/>
            <person name="Wang K."/>
            <person name="Xia J."/>
            <person name="Liao S."/>
            <person name="Pan S."/>
            <person name="Lu X."/>
            <person name="Hou H."/>
            <person name="Wang Y."/>
            <person name="Zang X."/>
            <person name="Yin Y."/>
            <person name="Ma H."/>
            <person name="Zhang J."/>
            <person name="Wang Z."/>
            <person name="Zhang Y."/>
            <person name="Zhang D."/>
            <person name="Yonezawa T."/>
            <person name="Hasegawa M."/>
            <person name="Zhong Y."/>
            <person name="Liu W."/>
            <person name="Zhang Y."/>
            <person name="Huang Z."/>
            <person name="Zhang S."/>
            <person name="Long R."/>
            <person name="Yang H."/>
            <person name="Wang J."/>
            <person name="Lenstra J.A."/>
            <person name="Cooper D.N."/>
            <person name="Wu Y."/>
            <person name="Wang J."/>
            <person name="Shi P."/>
            <person name="Wang J."/>
            <person name="Liu J."/>
        </authorList>
    </citation>
    <scope>NUCLEOTIDE SEQUENCE [LARGE SCALE GENOMIC DNA]</scope>
    <source>
        <strain evidence="2">yakQH1</strain>
    </source>
</reference>
<accession>L8IWZ9</accession>
<protein>
    <submittedName>
        <fullName evidence="1">Uncharacterized protein</fullName>
    </submittedName>
</protein>